<accession>A0A836K0F8</accession>
<dbReference type="PANTHER" id="PTHR10554:SF12">
    <property type="entry name" value="IP02644P"/>
    <property type="match status" value="1"/>
</dbReference>
<dbReference type="EMBL" id="JAANIC010004403">
    <property type="protein sequence ID" value="KAG5334886.1"/>
    <property type="molecule type" value="Genomic_DNA"/>
</dbReference>
<evidence type="ECO:0000256" key="3">
    <source>
        <dbReference type="ARBA" id="ARBA00022490"/>
    </source>
</evidence>
<feature type="domain" description="PH" evidence="7">
    <location>
        <begin position="148"/>
        <end position="300"/>
    </location>
</feature>
<name>A0A836K0F8_9HYME</name>
<keyword evidence="5" id="KW-0472">Membrane</keyword>
<evidence type="ECO:0000313" key="9">
    <source>
        <dbReference type="Proteomes" id="UP000669903"/>
    </source>
</evidence>
<reference evidence="8" key="1">
    <citation type="submission" date="2020-03" db="EMBL/GenBank/DDBJ databases">
        <title>Relaxed selection underlies rapid genomic changes in the transitions from sociality to social parasitism in ants.</title>
        <authorList>
            <person name="Bi X."/>
        </authorList>
    </citation>
    <scope>NUCLEOTIDE SEQUENCE</scope>
    <source>
        <strain evidence="8">BGI-DK2014a</strain>
        <tissue evidence="8">Whole body</tissue>
    </source>
</reference>
<dbReference type="InterPro" id="IPR055108">
    <property type="entry name" value="Syntrophin_4th"/>
</dbReference>
<dbReference type="Proteomes" id="UP000669903">
    <property type="component" value="Unassembled WGS sequence"/>
</dbReference>
<evidence type="ECO:0000256" key="4">
    <source>
        <dbReference type="ARBA" id="ARBA00022737"/>
    </source>
</evidence>
<evidence type="ECO:0000256" key="2">
    <source>
        <dbReference type="ARBA" id="ARBA00004496"/>
    </source>
</evidence>
<feature type="region of interest" description="Disordered" evidence="6">
    <location>
        <begin position="333"/>
        <end position="352"/>
    </location>
</feature>
<dbReference type="InterPro" id="IPR011993">
    <property type="entry name" value="PH-like_dom_sf"/>
</dbReference>
<organism evidence="8 9">
    <name type="scientific">Acromyrmex charruanus</name>
    <dbReference type="NCBI Taxonomy" id="2715315"/>
    <lineage>
        <taxon>Eukaryota</taxon>
        <taxon>Metazoa</taxon>
        <taxon>Ecdysozoa</taxon>
        <taxon>Arthropoda</taxon>
        <taxon>Hexapoda</taxon>
        <taxon>Insecta</taxon>
        <taxon>Pterygota</taxon>
        <taxon>Neoptera</taxon>
        <taxon>Endopterygota</taxon>
        <taxon>Hymenoptera</taxon>
        <taxon>Apocrita</taxon>
        <taxon>Aculeata</taxon>
        <taxon>Formicoidea</taxon>
        <taxon>Formicidae</taxon>
        <taxon>Myrmicinae</taxon>
        <taxon>Acromyrmex</taxon>
    </lineage>
</organism>
<comment type="subcellular location">
    <subcellularLocation>
        <location evidence="2">Cytoplasm</location>
    </subcellularLocation>
    <subcellularLocation>
        <location evidence="1">Membrane</location>
        <topology evidence="1">Peripheral membrane protein</topology>
    </subcellularLocation>
</comment>
<comment type="caution">
    <text evidence="8">The sequence shown here is derived from an EMBL/GenBank/DDBJ whole genome shotgun (WGS) entry which is preliminary data.</text>
</comment>
<dbReference type="AlphaFoldDB" id="A0A836K0F8"/>
<dbReference type="InterPro" id="IPR015482">
    <property type="entry name" value="Syntrophin"/>
</dbReference>
<dbReference type="InterPro" id="IPR041428">
    <property type="entry name" value="PHsplit_syntrophin"/>
</dbReference>
<feature type="compositionally biased region" description="Low complexity" evidence="6">
    <location>
        <begin position="334"/>
        <end position="352"/>
    </location>
</feature>
<protein>
    <submittedName>
        <fullName evidence="8">SNTB2 protein</fullName>
    </submittedName>
</protein>
<dbReference type="Pfam" id="PF23012">
    <property type="entry name" value="Syntrophin_4th"/>
    <property type="match status" value="1"/>
</dbReference>
<feature type="non-terminal residue" evidence="8">
    <location>
        <position position="1"/>
    </location>
</feature>
<gene>
    <name evidence="8" type="primary">Sntb2</name>
    <name evidence="8" type="ORF">G6Z76_0004717</name>
</gene>
<dbReference type="GO" id="GO:0005737">
    <property type="term" value="C:cytoplasm"/>
    <property type="evidence" value="ECO:0007669"/>
    <property type="project" value="UniProtKB-SubCell"/>
</dbReference>
<proteinExistence type="predicted"/>
<evidence type="ECO:0000256" key="5">
    <source>
        <dbReference type="ARBA" id="ARBA00023136"/>
    </source>
</evidence>
<evidence type="ECO:0000256" key="1">
    <source>
        <dbReference type="ARBA" id="ARBA00004170"/>
    </source>
</evidence>
<dbReference type="GO" id="GO:0005198">
    <property type="term" value="F:structural molecule activity"/>
    <property type="evidence" value="ECO:0007669"/>
    <property type="project" value="InterPro"/>
</dbReference>
<dbReference type="SMART" id="SM00233">
    <property type="entry name" value="PH"/>
    <property type="match status" value="2"/>
</dbReference>
<keyword evidence="3" id="KW-0963">Cytoplasm</keyword>
<dbReference type="InterPro" id="IPR001849">
    <property type="entry name" value="PH_domain"/>
</dbReference>
<dbReference type="PANTHER" id="PTHR10554">
    <property type="entry name" value="SYNTROPHIN"/>
    <property type="match status" value="1"/>
</dbReference>
<keyword evidence="9" id="KW-1185">Reference proteome</keyword>
<dbReference type="Gene3D" id="2.30.29.30">
    <property type="entry name" value="Pleckstrin-homology domain (PH domain)/Phosphotyrosine-binding domain (PTB)"/>
    <property type="match status" value="1"/>
</dbReference>
<keyword evidence="4" id="KW-0677">Repeat</keyword>
<evidence type="ECO:0000313" key="8">
    <source>
        <dbReference type="EMBL" id="KAG5334886.1"/>
    </source>
</evidence>
<feature type="domain" description="PH" evidence="7">
    <location>
        <begin position="317"/>
        <end position="467"/>
    </location>
</feature>
<sequence>MGSHLVRVSKIRILLPIATGEFETMKYLREVTPYFRKASIIQEVGWELQRGFLSATPPPPKSPPRADTRYLPLQLCRLTRAHPSSDPGMKDFSQGRRLLCKLAQGNRKLCEKHFLWVSVYSPEDFSKESFPEQPPEISESNTVIAQILIHASSLNSTSNHISVDLKSFDCHTFLTKTTLRYERLSIVRNKKWTRCYCENHRDGHVEKSWEMQKGRGHRNTKDTDFSIATRCNSLPFGNLEILESIREAELQVVSDLKDRSDGRILELHSPDGVHECWLRAADNTEANVWFNALHSALAALTLKALRLASALPDPQQLQHIGWLARRHCLQNGRASSESSEDGAGSSASTSRGAGSGFGLTTGCTGGWRSVFGAVSGRELRLYECAPWSPEAWASPSITCPLIATRLVSSPTRQNEAASSSSGSTQHGATFAVRVGTMDGVVTHHLRAETRRDLAAWARAIVQGCHTAAHSLREYTVRCTWQGKACQLVVNHEEGFALYSAGTRGTAGNGVSPGSPPTPLWRRSFDKLKMSADDGARLLWLDFGGEDGEIELDLESCPKPIVFVLHNFLSAKIHRLGLSA</sequence>
<feature type="non-terminal residue" evidence="8">
    <location>
        <position position="579"/>
    </location>
</feature>
<dbReference type="GO" id="GO:0016010">
    <property type="term" value="C:dystrophin-associated glycoprotein complex"/>
    <property type="evidence" value="ECO:0007669"/>
    <property type="project" value="TreeGrafter"/>
</dbReference>
<dbReference type="SUPFAM" id="SSF50729">
    <property type="entry name" value="PH domain-like"/>
    <property type="match status" value="2"/>
</dbReference>
<evidence type="ECO:0000259" key="7">
    <source>
        <dbReference type="SMART" id="SM00233"/>
    </source>
</evidence>
<dbReference type="Pfam" id="PF18012">
    <property type="entry name" value="PH_17"/>
    <property type="match status" value="1"/>
</dbReference>
<evidence type="ECO:0000256" key="6">
    <source>
        <dbReference type="SAM" id="MobiDB-lite"/>
    </source>
</evidence>